<dbReference type="EMBL" id="JPKZ01022853">
    <property type="protein sequence ID" value="KHN70751.1"/>
    <property type="molecule type" value="Genomic_DNA"/>
</dbReference>
<comment type="caution">
    <text evidence="3">The sequence shown here is derived from an EMBL/GenBank/DDBJ whole genome shotgun (WGS) entry which is preliminary data.</text>
</comment>
<protein>
    <submittedName>
        <fullName evidence="3">Uncharacterized protein</fullName>
    </submittedName>
</protein>
<evidence type="ECO:0000256" key="2">
    <source>
        <dbReference type="SAM" id="Phobius"/>
    </source>
</evidence>
<evidence type="ECO:0000313" key="3">
    <source>
        <dbReference type="EMBL" id="KHN70751.1"/>
    </source>
</evidence>
<gene>
    <name evidence="3" type="ORF">Tcan_16843</name>
</gene>
<proteinExistence type="predicted"/>
<keyword evidence="2" id="KW-0472">Membrane</keyword>
<feature type="compositionally biased region" description="Basic and acidic residues" evidence="1">
    <location>
        <begin position="82"/>
        <end position="100"/>
    </location>
</feature>
<keyword evidence="2" id="KW-1133">Transmembrane helix</keyword>
<name>A0A0B2UI78_TOXCA</name>
<organism evidence="3 4">
    <name type="scientific">Toxocara canis</name>
    <name type="common">Canine roundworm</name>
    <dbReference type="NCBI Taxonomy" id="6265"/>
    <lineage>
        <taxon>Eukaryota</taxon>
        <taxon>Metazoa</taxon>
        <taxon>Ecdysozoa</taxon>
        <taxon>Nematoda</taxon>
        <taxon>Chromadorea</taxon>
        <taxon>Rhabditida</taxon>
        <taxon>Spirurina</taxon>
        <taxon>Ascaridomorpha</taxon>
        <taxon>Ascaridoidea</taxon>
        <taxon>Toxocaridae</taxon>
        <taxon>Toxocara</taxon>
    </lineage>
</organism>
<feature type="region of interest" description="Disordered" evidence="1">
    <location>
        <begin position="82"/>
        <end position="168"/>
    </location>
</feature>
<reference evidence="3 4" key="1">
    <citation type="submission" date="2014-11" db="EMBL/GenBank/DDBJ databases">
        <title>Genetic blueprint of the zoonotic pathogen Toxocara canis.</title>
        <authorList>
            <person name="Zhu X.-Q."/>
            <person name="Korhonen P.K."/>
            <person name="Cai H."/>
            <person name="Young N.D."/>
            <person name="Nejsum P."/>
            <person name="von Samson-Himmelstjerna G."/>
            <person name="Boag P.R."/>
            <person name="Tan P."/>
            <person name="Li Q."/>
            <person name="Min J."/>
            <person name="Yang Y."/>
            <person name="Wang X."/>
            <person name="Fang X."/>
            <person name="Hall R.S."/>
            <person name="Hofmann A."/>
            <person name="Sternberg P.W."/>
            <person name="Jex A.R."/>
            <person name="Gasser R.B."/>
        </authorList>
    </citation>
    <scope>NUCLEOTIDE SEQUENCE [LARGE SCALE GENOMIC DNA]</scope>
    <source>
        <strain evidence="3">PN_DK_2014</strain>
    </source>
</reference>
<evidence type="ECO:0000313" key="4">
    <source>
        <dbReference type="Proteomes" id="UP000031036"/>
    </source>
</evidence>
<dbReference type="Gene3D" id="1.20.1070.10">
    <property type="entry name" value="Rhodopsin 7-helix transmembrane proteins"/>
    <property type="match status" value="1"/>
</dbReference>
<dbReference type="AlphaFoldDB" id="A0A0B2UI78"/>
<keyword evidence="4" id="KW-1185">Reference proteome</keyword>
<evidence type="ECO:0000256" key="1">
    <source>
        <dbReference type="SAM" id="MobiDB-lite"/>
    </source>
</evidence>
<keyword evidence="2" id="KW-0812">Transmembrane</keyword>
<feature type="transmembrane region" description="Helical" evidence="2">
    <location>
        <begin position="49"/>
        <end position="75"/>
    </location>
</feature>
<sequence>MVKRGRRFRLVSPAVIVERRNYDPNQTKDCNGTEANAITKMPIYETTGFIVLASVAFGYWLLTAVAIGSMIYWYFLRERFKGKSEEEQGRSDSEEGDSRRNKEKSKRSRVSEKSSTAKHRRSTSQTNREKRTNDEDESSEEDAARKSRSKRKKKKKKKVKRRKHCVCM</sequence>
<feature type="compositionally biased region" description="Basic residues" evidence="1">
    <location>
        <begin position="146"/>
        <end position="168"/>
    </location>
</feature>
<dbReference type="Proteomes" id="UP000031036">
    <property type="component" value="Unassembled WGS sequence"/>
</dbReference>
<accession>A0A0B2UI78</accession>